<evidence type="ECO:0008006" key="3">
    <source>
        <dbReference type="Google" id="ProtNLM"/>
    </source>
</evidence>
<keyword evidence="2" id="KW-1185">Reference proteome</keyword>
<dbReference type="Proteomes" id="UP000828390">
    <property type="component" value="Unassembled WGS sequence"/>
</dbReference>
<reference evidence="1" key="1">
    <citation type="journal article" date="2019" name="bioRxiv">
        <title>The Genome of the Zebra Mussel, Dreissena polymorpha: A Resource for Invasive Species Research.</title>
        <authorList>
            <person name="McCartney M.A."/>
            <person name="Auch B."/>
            <person name="Kono T."/>
            <person name="Mallez S."/>
            <person name="Zhang Y."/>
            <person name="Obille A."/>
            <person name="Becker A."/>
            <person name="Abrahante J.E."/>
            <person name="Garbe J."/>
            <person name="Badalamenti J.P."/>
            <person name="Herman A."/>
            <person name="Mangelson H."/>
            <person name="Liachko I."/>
            <person name="Sullivan S."/>
            <person name="Sone E.D."/>
            <person name="Koren S."/>
            <person name="Silverstein K.A.T."/>
            <person name="Beckman K.B."/>
            <person name="Gohl D.M."/>
        </authorList>
    </citation>
    <scope>NUCLEOTIDE SEQUENCE</scope>
    <source>
        <strain evidence="1">Duluth1</strain>
        <tissue evidence="1">Whole animal</tissue>
    </source>
</reference>
<dbReference type="EMBL" id="JAIWYP010000001">
    <property type="protein sequence ID" value="KAH3880822.1"/>
    <property type="molecule type" value="Genomic_DNA"/>
</dbReference>
<accession>A0A9D4MNC8</accession>
<name>A0A9D4MNC8_DREPO</name>
<evidence type="ECO:0000313" key="2">
    <source>
        <dbReference type="Proteomes" id="UP000828390"/>
    </source>
</evidence>
<organism evidence="1 2">
    <name type="scientific">Dreissena polymorpha</name>
    <name type="common">Zebra mussel</name>
    <name type="synonym">Mytilus polymorpha</name>
    <dbReference type="NCBI Taxonomy" id="45954"/>
    <lineage>
        <taxon>Eukaryota</taxon>
        <taxon>Metazoa</taxon>
        <taxon>Spiralia</taxon>
        <taxon>Lophotrochozoa</taxon>
        <taxon>Mollusca</taxon>
        <taxon>Bivalvia</taxon>
        <taxon>Autobranchia</taxon>
        <taxon>Heteroconchia</taxon>
        <taxon>Euheterodonta</taxon>
        <taxon>Imparidentia</taxon>
        <taxon>Neoheterodontei</taxon>
        <taxon>Myida</taxon>
        <taxon>Dreissenoidea</taxon>
        <taxon>Dreissenidae</taxon>
        <taxon>Dreissena</taxon>
    </lineage>
</organism>
<protein>
    <recommendedName>
        <fullName evidence="3">HTH CENPB-type domain-containing protein</fullName>
    </recommendedName>
</protein>
<reference evidence="1" key="2">
    <citation type="submission" date="2020-11" db="EMBL/GenBank/DDBJ databases">
        <authorList>
            <person name="McCartney M.A."/>
            <person name="Auch B."/>
            <person name="Kono T."/>
            <person name="Mallez S."/>
            <person name="Becker A."/>
            <person name="Gohl D.M."/>
            <person name="Silverstein K.A.T."/>
            <person name="Koren S."/>
            <person name="Bechman K.B."/>
            <person name="Herman A."/>
            <person name="Abrahante J.E."/>
            <person name="Garbe J."/>
        </authorList>
    </citation>
    <scope>NUCLEOTIDE SEQUENCE</scope>
    <source>
        <strain evidence="1">Duluth1</strain>
        <tissue evidence="1">Whole animal</tissue>
    </source>
</reference>
<dbReference type="AlphaFoldDB" id="A0A9D4MNC8"/>
<gene>
    <name evidence="1" type="ORF">DPMN_004744</name>
</gene>
<comment type="caution">
    <text evidence="1">The sequence shown here is derived from an EMBL/GenBank/DDBJ whole genome shotgun (WGS) entry which is preliminary data.</text>
</comment>
<proteinExistence type="predicted"/>
<sequence>MAEYGYGYTRKECIDIASDYAVQLGKRTKDNPLSLKWIYGFLKRWPELKVLKPRALDHARAKMASRETISNFYHNLKETLTKYEMTDKPHLIYNIDEKGVTVNHKPPFIVAGADYCPSSVTSGKGQTITII</sequence>
<evidence type="ECO:0000313" key="1">
    <source>
        <dbReference type="EMBL" id="KAH3880822.1"/>
    </source>
</evidence>